<dbReference type="FunFam" id="3.90.230.10:FF:000002">
    <property type="entry name" value="Xaa-Pro aminopeptidase 3"/>
    <property type="match status" value="1"/>
</dbReference>
<dbReference type="InterPro" id="IPR036005">
    <property type="entry name" value="Creatinase/aminopeptidase-like"/>
</dbReference>
<dbReference type="GO" id="GO:0006508">
    <property type="term" value="P:proteolysis"/>
    <property type="evidence" value="ECO:0007669"/>
    <property type="project" value="TreeGrafter"/>
</dbReference>
<dbReference type="PANTHER" id="PTHR43226">
    <property type="entry name" value="XAA-PRO AMINOPEPTIDASE 3"/>
    <property type="match status" value="1"/>
</dbReference>
<dbReference type="InterPro" id="IPR029149">
    <property type="entry name" value="Creatin/AminoP/Spt16_N"/>
</dbReference>
<dbReference type="AlphaFoldDB" id="A0A8H7RSB4"/>
<dbReference type="PANTHER" id="PTHR43226:SF1">
    <property type="entry name" value="XAA-PRO DIPEPTIDASE"/>
    <property type="match status" value="1"/>
</dbReference>
<dbReference type="InterPro" id="IPR007865">
    <property type="entry name" value="Aminopep_P_N"/>
</dbReference>
<evidence type="ECO:0000313" key="8">
    <source>
        <dbReference type="EMBL" id="KAG2216266.1"/>
    </source>
</evidence>
<dbReference type="Gene3D" id="3.90.230.10">
    <property type="entry name" value="Creatinase/methionine aminopeptidase superfamily"/>
    <property type="match status" value="1"/>
</dbReference>
<dbReference type="Gene3D" id="3.40.350.10">
    <property type="entry name" value="Creatinase/prolidase N-terminal domain"/>
    <property type="match status" value="1"/>
</dbReference>
<keyword evidence="3 6" id="KW-0479">Metal-binding</keyword>
<reference evidence="8 9" key="1">
    <citation type="submission" date="2020-12" db="EMBL/GenBank/DDBJ databases">
        <title>Metabolic potential, ecology and presence of endohyphal bacteria is reflected in genomic diversity of Mucoromycotina.</title>
        <authorList>
            <person name="Muszewska A."/>
            <person name="Okrasinska A."/>
            <person name="Steczkiewicz K."/>
            <person name="Drgas O."/>
            <person name="Orlowska M."/>
            <person name="Perlinska-Lenart U."/>
            <person name="Aleksandrzak-Piekarczyk T."/>
            <person name="Szatraj K."/>
            <person name="Zielenkiewicz U."/>
            <person name="Pilsyk S."/>
            <person name="Malc E."/>
            <person name="Mieczkowski P."/>
            <person name="Kruszewska J.S."/>
            <person name="Biernat P."/>
            <person name="Pawlowska J."/>
        </authorList>
    </citation>
    <scope>NUCLEOTIDE SEQUENCE [LARGE SCALE GENOMIC DNA]</scope>
    <source>
        <strain evidence="8 9">CBS 142.35</strain>
    </source>
</reference>
<dbReference type="SUPFAM" id="SSF55920">
    <property type="entry name" value="Creatinase/aminopeptidase"/>
    <property type="match status" value="1"/>
</dbReference>
<protein>
    <recommendedName>
        <fullName evidence="7">Aminopeptidase P N-terminal domain-containing protein</fullName>
    </recommendedName>
</protein>
<organism evidence="8 9">
    <name type="scientific">Circinella minor</name>
    <dbReference type="NCBI Taxonomy" id="1195481"/>
    <lineage>
        <taxon>Eukaryota</taxon>
        <taxon>Fungi</taxon>
        <taxon>Fungi incertae sedis</taxon>
        <taxon>Mucoromycota</taxon>
        <taxon>Mucoromycotina</taxon>
        <taxon>Mucoromycetes</taxon>
        <taxon>Mucorales</taxon>
        <taxon>Lichtheimiaceae</taxon>
        <taxon>Circinella</taxon>
    </lineage>
</organism>
<comment type="cofactor">
    <cofactor evidence="1">
        <name>Mn(2+)</name>
        <dbReference type="ChEBI" id="CHEBI:29035"/>
    </cofactor>
</comment>
<accession>A0A8H7RSB4</accession>
<dbReference type="Pfam" id="PF00557">
    <property type="entry name" value="Peptidase_M24"/>
    <property type="match status" value="1"/>
</dbReference>
<dbReference type="InterPro" id="IPR000994">
    <property type="entry name" value="Pept_M24"/>
</dbReference>
<keyword evidence="5" id="KW-0464">Manganese</keyword>
<dbReference type="OrthoDB" id="10261878at2759"/>
<dbReference type="Proteomes" id="UP000646827">
    <property type="component" value="Unassembled WGS sequence"/>
</dbReference>
<sequence>MVLATRQNVQKVLKNFNKKEGVIVVKGKELKERDDTDVEVDFRQESSFYYLTGCAEPGFSVVIDVATERIQLIAPPVNPDDVVWMGYPDSLETLQTKYDVDEAIYSTELDARLKAASVVYTIPHFNVTFNEDVKAASEEDNKALYAAICEARIIKSDWEIEVMRKANKISSDAHIKVMEACTTNINEADLYAIFLNESNRHGAFFQSYMPIFGSGMNAATLHYNKNNASIENPTDMILVDAGCEYNYYASDITRTFPVGGKFTEEAATIYSIVLDMQKACIAELKSGAKWEDIHTTALEVAAEGLIKTGILVGEKQELLDKDVVAAFFPHGIGHMIGIDVHDVPKYCTSVERIDRPSYRYLRMRRTLAANNVVTVEPGIYFCEFMIDPVVKDEKTSKYINKEMLNKYKSVGGIRIEDNLVITEDGSYNLTTVPKEINEIEAIMEEASSKKRKLD</sequence>
<dbReference type="SMART" id="SM01011">
    <property type="entry name" value="AMP_N"/>
    <property type="match status" value="1"/>
</dbReference>
<keyword evidence="4" id="KW-0378">Hydrolase</keyword>
<evidence type="ECO:0000256" key="4">
    <source>
        <dbReference type="ARBA" id="ARBA00022801"/>
    </source>
</evidence>
<dbReference type="SUPFAM" id="SSF53092">
    <property type="entry name" value="Creatinase/prolidase N-terminal domain"/>
    <property type="match status" value="1"/>
</dbReference>
<evidence type="ECO:0000256" key="6">
    <source>
        <dbReference type="RuleBase" id="RU000590"/>
    </source>
</evidence>
<feature type="domain" description="Aminopeptidase P N-terminal" evidence="7">
    <location>
        <begin position="1"/>
        <end position="130"/>
    </location>
</feature>
<dbReference type="InterPro" id="IPR001131">
    <property type="entry name" value="Peptidase_M24B_aminopep-P_CS"/>
</dbReference>
<proteinExistence type="inferred from homology"/>
<evidence type="ECO:0000256" key="5">
    <source>
        <dbReference type="ARBA" id="ARBA00023211"/>
    </source>
</evidence>
<dbReference type="CDD" id="cd01087">
    <property type="entry name" value="Prolidase"/>
    <property type="match status" value="1"/>
</dbReference>
<evidence type="ECO:0000256" key="1">
    <source>
        <dbReference type="ARBA" id="ARBA00001936"/>
    </source>
</evidence>
<comment type="similarity">
    <text evidence="2 6">Belongs to the peptidase M24B family.</text>
</comment>
<dbReference type="GO" id="GO:0030145">
    <property type="term" value="F:manganese ion binding"/>
    <property type="evidence" value="ECO:0007669"/>
    <property type="project" value="InterPro"/>
</dbReference>
<evidence type="ECO:0000259" key="7">
    <source>
        <dbReference type="SMART" id="SM01011"/>
    </source>
</evidence>
<dbReference type="InterPro" id="IPR052433">
    <property type="entry name" value="X-Pro_dipept-like"/>
</dbReference>
<evidence type="ECO:0000256" key="2">
    <source>
        <dbReference type="ARBA" id="ARBA00008766"/>
    </source>
</evidence>
<dbReference type="Pfam" id="PF05195">
    <property type="entry name" value="AMP_N"/>
    <property type="match status" value="1"/>
</dbReference>
<evidence type="ECO:0000313" key="9">
    <source>
        <dbReference type="Proteomes" id="UP000646827"/>
    </source>
</evidence>
<gene>
    <name evidence="8" type="ORF">INT45_006067</name>
</gene>
<evidence type="ECO:0000256" key="3">
    <source>
        <dbReference type="ARBA" id="ARBA00022723"/>
    </source>
</evidence>
<dbReference type="EMBL" id="JAEPRB010000431">
    <property type="protein sequence ID" value="KAG2216266.1"/>
    <property type="molecule type" value="Genomic_DNA"/>
</dbReference>
<comment type="caution">
    <text evidence="8">The sequence shown here is derived from an EMBL/GenBank/DDBJ whole genome shotgun (WGS) entry which is preliminary data.</text>
</comment>
<dbReference type="GO" id="GO:0070006">
    <property type="term" value="F:metalloaminopeptidase activity"/>
    <property type="evidence" value="ECO:0007669"/>
    <property type="project" value="InterPro"/>
</dbReference>
<dbReference type="PROSITE" id="PS00491">
    <property type="entry name" value="PROLINE_PEPTIDASE"/>
    <property type="match status" value="1"/>
</dbReference>
<name>A0A8H7RSB4_9FUNG</name>
<keyword evidence="9" id="KW-1185">Reference proteome</keyword>